<feature type="transmembrane region" description="Helical" evidence="1">
    <location>
        <begin position="121"/>
        <end position="142"/>
    </location>
</feature>
<evidence type="ECO:0000313" key="3">
    <source>
        <dbReference type="EMBL" id="NEV93312.1"/>
    </source>
</evidence>
<sequence>MKTSLVKQIIRFIWISAAVAVFIHLINFIGSGWSMEYITNYKYVLGHFAYAFIIGIFNIVFFTLIQKKYSWRKEPKTLIILGIPGSVILSVLGFFLARFVHSVWIYGNSFDSFLSNESLNNYVFAVLIAIIVSLAFHAYYFYKYGTEAELRAQKEIVEHTKAKHKALQDQLDPHFLFNSLSVLASLIEEDPERAAAFTTSLSKVYRYVLDQRQEDLVSISSELDFAKVYLNLLSTRFEDSLEYSIEVADESWYTVPLSLQLLIENAVKHNKVTEKSPLVIKIYQTDEHLIIQNNVNPKANDSKRNGIGLMNIRKRFEVYTETPVKVEKDSDSFRVKLPLIQTQNS</sequence>
<keyword evidence="1" id="KW-1133">Transmembrane helix</keyword>
<dbReference type="Proteomes" id="UP000478505">
    <property type="component" value="Unassembled WGS sequence"/>
</dbReference>
<proteinExistence type="predicted"/>
<keyword evidence="1" id="KW-0812">Transmembrane</keyword>
<accession>A0A6B3QZN6</accession>
<reference evidence="3 4" key="1">
    <citation type="submission" date="2020-02" db="EMBL/GenBank/DDBJ databases">
        <title>Flavobacteriaceae Psychroflexus bacterium YR1-1, complete genome.</title>
        <authorList>
            <person name="Li Y."/>
            <person name="Wu S."/>
        </authorList>
    </citation>
    <scope>NUCLEOTIDE SEQUENCE [LARGE SCALE GENOMIC DNA]</scope>
    <source>
        <strain evidence="3 4">YR1-1</strain>
    </source>
</reference>
<feature type="transmembrane region" description="Helical" evidence="1">
    <location>
        <begin position="77"/>
        <end position="101"/>
    </location>
</feature>
<comment type="caution">
    <text evidence="3">The sequence shown here is derived from an EMBL/GenBank/DDBJ whole genome shotgun (WGS) entry which is preliminary data.</text>
</comment>
<dbReference type="RefSeq" id="WP_164004035.1">
    <property type="nucleotide sequence ID" value="NZ_JAAIKD010000002.1"/>
</dbReference>
<dbReference type="Gene3D" id="3.30.565.10">
    <property type="entry name" value="Histidine kinase-like ATPase, C-terminal domain"/>
    <property type="match status" value="1"/>
</dbReference>
<dbReference type="InterPro" id="IPR010559">
    <property type="entry name" value="Sig_transdc_His_kin_internal"/>
</dbReference>
<evidence type="ECO:0000259" key="2">
    <source>
        <dbReference type="Pfam" id="PF06580"/>
    </source>
</evidence>
<keyword evidence="4" id="KW-1185">Reference proteome</keyword>
<name>A0A6B3QZN6_9FLAO</name>
<dbReference type="InterPro" id="IPR050640">
    <property type="entry name" value="Bact_2-comp_sensor_kinase"/>
</dbReference>
<dbReference type="GO" id="GO:0000155">
    <property type="term" value="F:phosphorelay sensor kinase activity"/>
    <property type="evidence" value="ECO:0007669"/>
    <property type="project" value="InterPro"/>
</dbReference>
<dbReference type="InterPro" id="IPR036890">
    <property type="entry name" value="HATPase_C_sf"/>
</dbReference>
<keyword evidence="1" id="KW-0472">Membrane</keyword>
<dbReference type="PANTHER" id="PTHR34220">
    <property type="entry name" value="SENSOR HISTIDINE KINASE YPDA"/>
    <property type="match status" value="1"/>
</dbReference>
<keyword evidence="3" id="KW-0808">Transferase</keyword>
<keyword evidence="3" id="KW-0418">Kinase</keyword>
<organism evidence="3 4">
    <name type="scientific">Psychroflexus aurantiacus</name>
    <dbReference type="NCBI Taxonomy" id="2709310"/>
    <lineage>
        <taxon>Bacteria</taxon>
        <taxon>Pseudomonadati</taxon>
        <taxon>Bacteroidota</taxon>
        <taxon>Flavobacteriia</taxon>
        <taxon>Flavobacteriales</taxon>
        <taxon>Flavobacteriaceae</taxon>
        <taxon>Psychroflexus</taxon>
    </lineage>
</organism>
<dbReference type="EMBL" id="JAAIKD010000002">
    <property type="protein sequence ID" value="NEV93312.1"/>
    <property type="molecule type" value="Genomic_DNA"/>
</dbReference>
<feature type="domain" description="Signal transduction histidine kinase internal region" evidence="2">
    <location>
        <begin position="162"/>
        <end position="241"/>
    </location>
</feature>
<dbReference type="Pfam" id="PF06580">
    <property type="entry name" value="His_kinase"/>
    <property type="match status" value="1"/>
</dbReference>
<gene>
    <name evidence="3" type="ORF">G3567_03995</name>
</gene>
<dbReference type="PANTHER" id="PTHR34220:SF7">
    <property type="entry name" value="SENSOR HISTIDINE KINASE YPDA"/>
    <property type="match status" value="1"/>
</dbReference>
<evidence type="ECO:0000256" key="1">
    <source>
        <dbReference type="SAM" id="Phobius"/>
    </source>
</evidence>
<feature type="transmembrane region" description="Helical" evidence="1">
    <location>
        <begin position="45"/>
        <end position="65"/>
    </location>
</feature>
<dbReference type="AlphaFoldDB" id="A0A6B3QZN6"/>
<feature type="transmembrane region" description="Helical" evidence="1">
    <location>
        <begin position="12"/>
        <end position="33"/>
    </location>
</feature>
<dbReference type="GO" id="GO:0016020">
    <property type="term" value="C:membrane"/>
    <property type="evidence" value="ECO:0007669"/>
    <property type="project" value="InterPro"/>
</dbReference>
<evidence type="ECO:0000313" key="4">
    <source>
        <dbReference type="Proteomes" id="UP000478505"/>
    </source>
</evidence>
<protein>
    <submittedName>
        <fullName evidence="3">Histidine kinase</fullName>
    </submittedName>
</protein>